<comment type="similarity">
    <text evidence="1">Belongs to the AAA ATPase family.</text>
</comment>
<evidence type="ECO:0000259" key="4">
    <source>
        <dbReference type="SMART" id="SM00382"/>
    </source>
</evidence>
<reference evidence="5 6" key="1">
    <citation type="submission" date="2018-07" db="EMBL/GenBank/DDBJ databases">
        <title>Genomic Encyclopedia of Type Strains, Phase IV (KMG-IV): sequencing the most valuable type-strain genomes for metagenomic binning, comparative biology and taxonomic classification.</title>
        <authorList>
            <person name="Goeker M."/>
        </authorList>
    </citation>
    <scope>NUCLEOTIDE SEQUENCE [LARGE SCALE GENOMIC DNA]</scope>
    <source>
        <strain evidence="5 6">DSM 21634</strain>
    </source>
</reference>
<dbReference type="Gene3D" id="3.40.50.300">
    <property type="entry name" value="P-loop containing nucleotide triphosphate hydrolases"/>
    <property type="match status" value="1"/>
</dbReference>
<proteinExistence type="inferred from homology"/>
<dbReference type="EMBL" id="QPJK01000013">
    <property type="protein sequence ID" value="RCW65272.1"/>
    <property type="molecule type" value="Genomic_DNA"/>
</dbReference>
<evidence type="ECO:0000256" key="2">
    <source>
        <dbReference type="ARBA" id="ARBA00022741"/>
    </source>
</evidence>
<sequence>MNAPGTHRHLLAPTTPPLAETALLQLAPATAEADAAPEAQWLAGLHARWPLAQDLATALQQWQDQPPDCDAALHRLAQAFALTEVERLAVALALAVDTDPLAARAVGWLQAPLRELRPTAGLVAALHAGPGGDAAASLATLLDGAALRHQLLRLVEAPERTLPDTALALPTPVVLAARGARGHWPGVTLEEPGAPLPPSLQCEAERHAGLLAASATGAGALVLRSAHPAEARRAAAAVAALLGRRTACIDGAEPPAGLSAWLVLHGALPVFCAPLAPGERRRVPALAPATGPCLLASGPDGSWTLDGHAPAEWVLALPTAAERSALWAQGGADATLAAELGARHRHSAARIAALCRAAGPGALQRPALHRAARQQRSELGTLAEALPTDVPDAALVLAAPLRAELAHLLQRCRLRDGLADGLGPGARTRYRPGVRALLVGASGTGKTLSAGWIATRLSMPLYRVDLAAVTSKYIGETEKNLAELFARAEHDEVVLLFDEADALFGKRTEVKDANDRFANQQTNYLLQRIESYDGIVLLTSNSRARFDSAFTRRLDAILEFPAPGPEERRALWLAHLGEAHALAPAALNRLAAGCELAGGHIRNVVLGARAAAGGGSIDAPALAAALGAEYRKLGKSMPAMLLAPAG</sequence>
<evidence type="ECO:0000256" key="1">
    <source>
        <dbReference type="ARBA" id="ARBA00006914"/>
    </source>
</evidence>
<keyword evidence="6" id="KW-1185">Reference proteome</keyword>
<evidence type="ECO:0000256" key="3">
    <source>
        <dbReference type="ARBA" id="ARBA00022840"/>
    </source>
</evidence>
<protein>
    <submittedName>
        <fullName evidence="5">ATPase family protein associated with various cellular activities (AAA)</fullName>
    </submittedName>
</protein>
<gene>
    <name evidence="5" type="ORF">DES41_113196</name>
</gene>
<accession>A0A368XBD6</accession>
<evidence type="ECO:0000313" key="5">
    <source>
        <dbReference type="EMBL" id="RCW65272.1"/>
    </source>
</evidence>
<dbReference type="CDD" id="cd19481">
    <property type="entry name" value="RecA-like_protease"/>
    <property type="match status" value="1"/>
</dbReference>
<dbReference type="SMART" id="SM00382">
    <property type="entry name" value="AAA"/>
    <property type="match status" value="1"/>
</dbReference>
<keyword evidence="3" id="KW-0067">ATP-binding</keyword>
<dbReference type="AlphaFoldDB" id="A0A368XBD6"/>
<name>A0A368XBD6_9BURK</name>
<dbReference type="InterPro" id="IPR027417">
    <property type="entry name" value="P-loop_NTPase"/>
</dbReference>
<dbReference type="PANTHER" id="PTHR23073">
    <property type="entry name" value="26S PROTEASOME REGULATORY SUBUNIT"/>
    <property type="match status" value="1"/>
</dbReference>
<dbReference type="GO" id="GO:0016887">
    <property type="term" value="F:ATP hydrolysis activity"/>
    <property type="evidence" value="ECO:0007669"/>
    <property type="project" value="InterPro"/>
</dbReference>
<dbReference type="Proteomes" id="UP000252884">
    <property type="component" value="Unassembled WGS sequence"/>
</dbReference>
<dbReference type="InterPro" id="IPR003593">
    <property type="entry name" value="AAA+_ATPase"/>
</dbReference>
<dbReference type="SUPFAM" id="SSF52540">
    <property type="entry name" value="P-loop containing nucleoside triphosphate hydrolases"/>
    <property type="match status" value="1"/>
</dbReference>
<dbReference type="Pfam" id="PF00004">
    <property type="entry name" value="AAA"/>
    <property type="match status" value="1"/>
</dbReference>
<comment type="caution">
    <text evidence="5">The sequence shown here is derived from an EMBL/GenBank/DDBJ whole genome shotgun (WGS) entry which is preliminary data.</text>
</comment>
<keyword evidence="2" id="KW-0547">Nucleotide-binding</keyword>
<organism evidence="5 6">
    <name type="scientific">Pseudorhodoferax soli</name>
    <dbReference type="NCBI Taxonomy" id="545864"/>
    <lineage>
        <taxon>Bacteria</taxon>
        <taxon>Pseudomonadati</taxon>
        <taxon>Pseudomonadota</taxon>
        <taxon>Betaproteobacteria</taxon>
        <taxon>Burkholderiales</taxon>
        <taxon>Comamonadaceae</taxon>
    </lineage>
</organism>
<feature type="domain" description="AAA+ ATPase" evidence="4">
    <location>
        <begin position="432"/>
        <end position="564"/>
    </location>
</feature>
<dbReference type="RefSeq" id="WP_114472049.1">
    <property type="nucleotide sequence ID" value="NZ_QPJK01000013.1"/>
</dbReference>
<dbReference type="GO" id="GO:0005524">
    <property type="term" value="F:ATP binding"/>
    <property type="evidence" value="ECO:0007669"/>
    <property type="project" value="UniProtKB-KW"/>
</dbReference>
<dbReference type="OrthoDB" id="9802352at2"/>
<dbReference type="InterPro" id="IPR050221">
    <property type="entry name" value="26S_Proteasome_ATPase"/>
</dbReference>
<dbReference type="InterPro" id="IPR003959">
    <property type="entry name" value="ATPase_AAA_core"/>
</dbReference>
<dbReference type="Pfam" id="PF22977">
    <property type="entry name" value="WHD"/>
    <property type="match status" value="1"/>
</dbReference>
<evidence type="ECO:0000313" key="6">
    <source>
        <dbReference type="Proteomes" id="UP000252884"/>
    </source>
</evidence>
<dbReference type="InterPro" id="IPR054472">
    <property type="entry name" value="WHD"/>
</dbReference>